<dbReference type="PROSITE" id="PS50893">
    <property type="entry name" value="ABC_TRANSPORTER_2"/>
    <property type="match status" value="1"/>
</dbReference>
<dbReference type="PANTHER" id="PTHR42711">
    <property type="entry name" value="ABC TRANSPORTER ATP-BINDING PROTEIN"/>
    <property type="match status" value="1"/>
</dbReference>
<feature type="domain" description="ABC transporter" evidence="6">
    <location>
        <begin position="4"/>
        <end position="231"/>
    </location>
</feature>
<accession>A0A7V4U027</accession>
<comment type="similarity">
    <text evidence="1">Belongs to the ABC transporter superfamily.</text>
</comment>
<reference evidence="7" key="1">
    <citation type="journal article" date="2020" name="mSystems">
        <title>Genome- and Community-Level Interaction Insights into Carbon Utilization and Element Cycling Functions of Hydrothermarchaeota in Hydrothermal Sediment.</title>
        <authorList>
            <person name="Zhou Z."/>
            <person name="Liu Y."/>
            <person name="Xu W."/>
            <person name="Pan J."/>
            <person name="Luo Z.H."/>
            <person name="Li M."/>
        </authorList>
    </citation>
    <scope>NUCLEOTIDE SEQUENCE [LARGE SCALE GENOMIC DNA]</scope>
    <source>
        <strain evidence="7">HyVt-577</strain>
    </source>
</reference>
<dbReference type="InterPro" id="IPR003593">
    <property type="entry name" value="AAA+_ATPase"/>
</dbReference>
<dbReference type="AlphaFoldDB" id="A0A7V4U027"/>
<dbReference type="InterPro" id="IPR050763">
    <property type="entry name" value="ABC_transporter_ATP-binding"/>
</dbReference>
<dbReference type="InterPro" id="IPR025302">
    <property type="entry name" value="DrrA1/2-like_C"/>
</dbReference>
<organism evidence="7">
    <name type="scientific">Caldithrix abyssi</name>
    <dbReference type="NCBI Taxonomy" id="187145"/>
    <lineage>
        <taxon>Bacteria</taxon>
        <taxon>Pseudomonadati</taxon>
        <taxon>Calditrichota</taxon>
        <taxon>Calditrichia</taxon>
        <taxon>Calditrichales</taxon>
        <taxon>Calditrichaceae</taxon>
        <taxon>Caldithrix</taxon>
    </lineage>
</organism>
<dbReference type="GO" id="GO:0005524">
    <property type="term" value="F:ATP binding"/>
    <property type="evidence" value="ECO:0007669"/>
    <property type="project" value="UniProtKB-KW"/>
</dbReference>
<gene>
    <name evidence="7" type="ORF">ENK44_07440</name>
</gene>
<name>A0A7V4U027_CALAY</name>
<protein>
    <submittedName>
        <fullName evidence="7">ATP-binding cassette domain-containing protein</fullName>
    </submittedName>
</protein>
<evidence type="ECO:0000256" key="4">
    <source>
        <dbReference type="ARBA" id="ARBA00022741"/>
    </source>
</evidence>
<evidence type="ECO:0000256" key="1">
    <source>
        <dbReference type="ARBA" id="ARBA00005417"/>
    </source>
</evidence>
<keyword evidence="3" id="KW-0536">Nodulation</keyword>
<sequence>MAILEAHNVTKRFDQFIAVDSISFQMDSGNIYGLLGPNGAGKTTTIRMIMNILIPDSGTITLFDQPLTDTMKHQIGYLPEERGLYPKMKTLDLLIFFGEMHGLTHNSAKERALFWLERMEFSSALDKTIQEMSKGMQQKIQIISSLIHDPDLIILDEPFSGLDPVNINIIKDIILDLKKQNKTIMLSTHLMDTAEKLCDEVLLINNGKKILDGNLNEIRQSYGKNAIQLEYTGDASFLKNLDFVKHANDFGNYLEIELKENGTPNLLLKEAIKHIEINKMVAKQSSLNEIFIELVKGKDIK</sequence>
<dbReference type="Proteomes" id="UP000885779">
    <property type="component" value="Unassembled WGS sequence"/>
</dbReference>
<dbReference type="PANTHER" id="PTHR42711:SF5">
    <property type="entry name" value="ABC TRANSPORTER ATP-BINDING PROTEIN NATA"/>
    <property type="match status" value="1"/>
</dbReference>
<dbReference type="InterPro" id="IPR027417">
    <property type="entry name" value="P-loop_NTPase"/>
</dbReference>
<dbReference type="InterPro" id="IPR003439">
    <property type="entry name" value="ABC_transporter-like_ATP-bd"/>
</dbReference>
<dbReference type="Gene3D" id="3.40.50.300">
    <property type="entry name" value="P-loop containing nucleotide triphosphate hydrolases"/>
    <property type="match status" value="1"/>
</dbReference>
<keyword evidence="5 7" id="KW-0067">ATP-binding</keyword>
<evidence type="ECO:0000256" key="2">
    <source>
        <dbReference type="ARBA" id="ARBA00022448"/>
    </source>
</evidence>
<evidence type="ECO:0000259" key="6">
    <source>
        <dbReference type="PROSITE" id="PS50893"/>
    </source>
</evidence>
<comment type="caution">
    <text evidence="7">The sequence shown here is derived from an EMBL/GenBank/DDBJ whole genome shotgun (WGS) entry which is preliminary data.</text>
</comment>
<proteinExistence type="inferred from homology"/>
<evidence type="ECO:0000256" key="5">
    <source>
        <dbReference type="ARBA" id="ARBA00022840"/>
    </source>
</evidence>
<dbReference type="EMBL" id="DRQG01000071">
    <property type="protein sequence ID" value="HGY55515.1"/>
    <property type="molecule type" value="Genomic_DNA"/>
</dbReference>
<dbReference type="PROSITE" id="PS00211">
    <property type="entry name" value="ABC_TRANSPORTER_1"/>
    <property type="match status" value="1"/>
</dbReference>
<dbReference type="InterPro" id="IPR017871">
    <property type="entry name" value="ABC_transporter-like_CS"/>
</dbReference>
<evidence type="ECO:0000256" key="3">
    <source>
        <dbReference type="ARBA" id="ARBA00022458"/>
    </source>
</evidence>
<dbReference type="Pfam" id="PF00005">
    <property type="entry name" value="ABC_tran"/>
    <property type="match status" value="1"/>
</dbReference>
<keyword evidence="2" id="KW-0813">Transport</keyword>
<evidence type="ECO:0000313" key="7">
    <source>
        <dbReference type="EMBL" id="HGY55515.1"/>
    </source>
</evidence>
<dbReference type="SUPFAM" id="SSF52540">
    <property type="entry name" value="P-loop containing nucleoside triphosphate hydrolases"/>
    <property type="match status" value="1"/>
</dbReference>
<dbReference type="SMART" id="SM00382">
    <property type="entry name" value="AAA"/>
    <property type="match status" value="1"/>
</dbReference>
<dbReference type="GO" id="GO:0016887">
    <property type="term" value="F:ATP hydrolysis activity"/>
    <property type="evidence" value="ECO:0007669"/>
    <property type="project" value="InterPro"/>
</dbReference>
<dbReference type="Pfam" id="PF13732">
    <property type="entry name" value="DrrA1-3_C"/>
    <property type="match status" value="1"/>
</dbReference>
<keyword evidence="4" id="KW-0547">Nucleotide-binding</keyword>